<keyword evidence="2" id="KW-1185">Reference proteome</keyword>
<proteinExistence type="predicted"/>
<gene>
    <name evidence="1" type="ORF">SAMN04487779_10455</name>
</gene>
<reference evidence="1 2" key="1">
    <citation type="submission" date="2016-10" db="EMBL/GenBank/DDBJ databases">
        <authorList>
            <person name="de Groot N.N."/>
        </authorList>
    </citation>
    <scope>NUCLEOTIDE SEQUENCE [LARGE SCALE GENOMIC DNA]</scope>
    <source>
        <strain evidence="1 2">CPCC 100156</strain>
    </source>
</reference>
<sequence>MDAVMADPAMREHLCGPELRKAAKTRAVL</sequence>
<evidence type="ECO:0000313" key="1">
    <source>
        <dbReference type="EMBL" id="SDE50432.1"/>
    </source>
</evidence>
<dbReference type="Proteomes" id="UP000198925">
    <property type="component" value="Unassembled WGS sequence"/>
</dbReference>
<evidence type="ECO:0000313" key="2">
    <source>
        <dbReference type="Proteomes" id="UP000198925"/>
    </source>
</evidence>
<dbReference type="AlphaFoldDB" id="A0A1G7DFX5"/>
<organism evidence="1 2">
    <name type="scientific">Belnapia rosea</name>
    <dbReference type="NCBI Taxonomy" id="938405"/>
    <lineage>
        <taxon>Bacteria</taxon>
        <taxon>Pseudomonadati</taxon>
        <taxon>Pseudomonadota</taxon>
        <taxon>Alphaproteobacteria</taxon>
        <taxon>Acetobacterales</taxon>
        <taxon>Roseomonadaceae</taxon>
        <taxon>Belnapia</taxon>
    </lineage>
</organism>
<name>A0A1G7DFX5_9PROT</name>
<accession>A0A1G7DFX5</accession>
<dbReference type="EMBL" id="FMZX01000045">
    <property type="protein sequence ID" value="SDE50432.1"/>
    <property type="molecule type" value="Genomic_DNA"/>
</dbReference>
<protein>
    <submittedName>
        <fullName evidence="1">Uncharacterized protein</fullName>
    </submittedName>
</protein>